<organism evidence="2 3">
    <name type="scientific">Faecalibacterium prausnitzii</name>
    <dbReference type="NCBI Taxonomy" id="853"/>
    <lineage>
        <taxon>Bacteria</taxon>
        <taxon>Bacillati</taxon>
        <taxon>Bacillota</taxon>
        <taxon>Clostridia</taxon>
        <taxon>Eubacteriales</taxon>
        <taxon>Oscillospiraceae</taxon>
        <taxon>Faecalibacterium</taxon>
    </lineage>
</organism>
<dbReference type="RefSeq" id="WP_055185093.1">
    <property type="nucleotide sequence ID" value="NZ_CYXN01000002.1"/>
</dbReference>
<evidence type="ECO:0000313" key="3">
    <source>
        <dbReference type="Proteomes" id="UP000095649"/>
    </source>
</evidence>
<dbReference type="InterPro" id="IPR011639">
    <property type="entry name" value="MethylTrfase_TaqI-like_dom"/>
</dbReference>
<dbReference type="GO" id="GO:0009007">
    <property type="term" value="F:site-specific DNA-methyltransferase (adenine-specific) activity"/>
    <property type="evidence" value="ECO:0007669"/>
    <property type="project" value="UniProtKB-EC"/>
</dbReference>
<gene>
    <name evidence="2" type="ORF">ERS852582_00557</name>
</gene>
<dbReference type="Gene3D" id="3.40.50.150">
    <property type="entry name" value="Vaccinia Virus protein VP39"/>
    <property type="match status" value="1"/>
</dbReference>
<keyword evidence="2" id="KW-0808">Transferase</keyword>
<dbReference type="SUPFAM" id="SSF53335">
    <property type="entry name" value="S-adenosyl-L-methionine-dependent methyltransferases"/>
    <property type="match status" value="1"/>
</dbReference>
<dbReference type="Proteomes" id="UP000095649">
    <property type="component" value="Unassembled WGS sequence"/>
</dbReference>
<dbReference type="InterPro" id="IPR029063">
    <property type="entry name" value="SAM-dependent_MTases_sf"/>
</dbReference>
<dbReference type="InterPro" id="IPR002052">
    <property type="entry name" value="DNA_methylase_N6_adenine_CS"/>
</dbReference>
<dbReference type="GO" id="GO:0003676">
    <property type="term" value="F:nucleic acid binding"/>
    <property type="evidence" value="ECO:0007669"/>
    <property type="project" value="InterPro"/>
</dbReference>
<accession>A0A173RN18</accession>
<protein>
    <submittedName>
        <fullName evidence="2">Eco57I restriction-modification methylase</fullName>
    </submittedName>
</protein>
<sequence length="678" mass="77498">MEQLIDFHAPEVQAVLDTLLKDRSTGKNIIWATDPPEELQTVMYEPVTDRSQITTQQLGLTHYEVVLPRMMKQTDTQQQRTRKKGEVFSPAWVCNKMNNALDADWFRGLGAGESAGQFTVELPQGWQTVETPVPFPACKGRTPAWVQYVQSRRLEVTCGEAPFLASRYDAATGEMIPVARRIGILDRKLRVVSENAATEDEWRKYATHAVQSTYGYEYQGDNLLLARVNLLLTYAEHLQARWQRKPTKEELQPIATIISWNLWQMDGLHLSVPGGKPQPETEQLDLFSMFGAAEPQPPTVSCKVKNWRKGSHGTAQNFETIQEGSTSMKFDYVIGNPPYQDEMEGTSDNPVYNLFMDATYPMASVVELITPARFLFNAGKTPKTWNEKMLNDEHLKVLYYEQNSAKIFNNTDIKGGVVITYYDREKECGAIQIFTAYPLLNTIIQKVKKQIKSSLSDIVFAPESYKFTKQMYVDHPEILSMTMISKGKEVPLISKGHDYDLTSNIFDKLYNIVFFETKQGADECVEIFGRKSNERVCLYVNRKYIAKHPNLDKYKLFFPKANGSGRFGEVMTDSDIGEKGVGHTQTFISIGAFDTREEAKNLQKYLKCKLARALLYVLKVTQDNKKSVWKYVPLQDFTAHSDIDWSKSVAEIDRQLYRKYDLTADEIEFIETHVKEMA</sequence>
<dbReference type="Pfam" id="PF07669">
    <property type="entry name" value="Eco57I"/>
    <property type="match status" value="1"/>
</dbReference>
<dbReference type="AlphaFoldDB" id="A0A173RN18"/>
<reference evidence="2 3" key="1">
    <citation type="submission" date="2015-09" db="EMBL/GenBank/DDBJ databases">
        <authorList>
            <consortium name="Pathogen Informatics"/>
        </authorList>
    </citation>
    <scope>NUCLEOTIDE SEQUENCE [LARGE SCALE GENOMIC DNA]</scope>
    <source>
        <strain evidence="2 3">2789STDY5834970</strain>
    </source>
</reference>
<dbReference type="PROSITE" id="PS00092">
    <property type="entry name" value="N6_MTASE"/>
    <property type="match status" value="1"/>
</dbReference>
<proteinExistence type="predicted"/>
<feature type="domain" description="Type II methyltransferase M.TaqI-like" evidence="1">
    <location>
        <begin position="315"/>
        <end position="408"/>
    </location>
</feature>
<name>A0A173RN18_9FIRM</name>
<dbReference type="GO" id="GO:0006304">
    <property type="term" value="P:DNA modification"/>
    <property type="evidence" value="ECO:0007669"/>
    <property type="project" value="InterPro"/>
</dbReference>
<dbReference type="EMBL" id="CYXN01000002">
    <property type="protein sequence ID" value="CUM79147.1"/>
    <property type="molecule type" value="Genomic_DNA"/>
</dbReference>
<evidence type="ECO:0000313" key="2">
    <source>
        <dbReference type="EMBL" id="CUM79147.1"/>
    </source>
</evidence>
<dbReference type="GO" id="GO:0032259">
    <property type="term" value="P:methylation"/>
    <property type="evidence" value="ECO:0007669"/>
    <property type="project" value="UniProtKB-KW"/>
</dbReference>
<keyword evidence="2" id="KW-0489">Methyltransferase</keyword>
<evidence type="ECO:0000259" key="1">
    <source>
        <dbReference type="Pfam" id="PF07669"/>
    </source>
</evidence>